<proteinExistence type="inferred from homology"/>
<dbReference type="GO" id="GO:0020037">
    <property type="term" value="F:heme binding"/>
    <property type="evidence" value="ECO:0007669"/>
    <property type="project" value="InterPro"/>
</dbReference>
<evidence type="ECO:0000256" key="2">
    <source>
        <dbReference type="ARBA" id="ARBA00010617"/>
    </source>
</evidence>
<dbReference type="Proteomes" id="UP000638263">
    <property type="component" value="Unassembled WGS sequence"/>
</dbReference>
<dbReference type="Gene3D" id="1.10.630.10">
    <property type="entry name" value="Cytochrome P450"/>
    <property type="match status" value="1"/>
</dbReference>
<dbReference type="PANTHER" id="PTHR46696">
    <property type="entry name" value="P450, PUTATIVE (EUROFUNG)-RELATED"/>
    <property type="match status" value="1"/>
</dbReference>
<feature type="compositionally biased region" description="Basic and acidic residues" evidence="9">
    <location>
        <begin position="12"/>
        <end position="24"/>
    </location>
</feature>
<evidence type="ECO:0000256" key="7">
    <source>
        <dbReference type="ARBA" id="ARBA00023033"/>
    </source>
</evidence>
<dbReference type="RefSeq" id="WP_062998151.1">
    <property type="nucleotide sequence ID" value="NZ_BMMH01000008.1"/>
</dbReference>
<evidence type="ECO:0000313" key="10">
    <source>
        <dbReference type="EMBL" id="GGL20955.1"/>
    </source>
</evidence>
<comment type="caution">
    <text evidence="10">The sequence shown here is derived from an EMBL/GenBank/DDBJ whole genome shotgun (WGS) entry which is preliminary data.</text>
</comment>
<protein>
    <submittedName>
        <fullName evidence="10">Cytochrome P450</fullName>
    </submittedName>
</protein>
<dbReference type="AlphaFoldDB" id="A0A917RRY9"/>
<reference evidence="10" key="2">
    <citation type="submission" date="2020-09" db="EMBL/GenBank/DDBJ databases">
        <authorList>
            <person name="Sun Q."/>
            <person name="Zhou Y."/>
        </authorList>
    </citation>
    <scope>NUCLEOTIDE SEQUENCE</scope>
    <source>
        <strain evidence="10">CGMCC 4.3508</strain>
    </source>
</reference>
<dbReference type="EMBL" id="BMMH01000008">
    <property type="protein sequence ID" value="GGL20955.1"/>
    <property type="molecule type" value="Genomic_DNA"/>
</dbReference>
<feature type="region of interest" description="Disordered" evidence="9">
    <location>
        <begin position="1"/>
        <end position="24"/>
    </location>
</feature>
<evidence type="ECO:0000256" key="3">
    <source>
        <dbReference type="ARBA" id="ARBA00022617"/>
    </source>
</evidence>
<dbReference type="PRINTS" id="PR00385">
    <property type="entry name" value="P450"/>
</dbReference>
<comment type="cofactor">
    <cofactor evidence="1">
        <name>heme</name>
        <dbReference type="ChEBI" id="CHEBI:30413"/>
    </cofactor>
</comment>
<keyword evidence="6 8" id="KW-0408">Iron</keyword>
<dbReference type="InterPro" id="IPR001128">
    <property type="entry name" value="Cyt_P450"/>
</dbReference>
<dbReference type="GO" id="GO:0005506">
    <property type="term" value="F:iron ion binding"/>
    <property type="evidence" value="ECO:0007669"/>
    <property type="project" value="InterPro"/>
</dbReference>
<evidence type="ECO:0000313" key="11">
    <source>
        <dbReference type="Proteomes" id="UP000638263"/>
    </source>
</evidence>
<dbReference type="GO" id="GO:0016705">
    <property type="term" value="F:oxidoreductase activity, acting on paired donors, with incorporation or reduction of molecular oxygen"/>
    <property type="evidence" value="ECO:0007669"/>
    <property type="project" value="InterPro"/>
</dbReference>
<dbReference type="InterPro" id="IPR036396">
    <property type="entry name" value="Cyt_P450_sf"/>
</dbReference>
<dbReference type="InterPro" id="IPR017972">
    <property type="entry name" value="Cyt_P450_CS"/>
</dbReference>
<keyword evidence="7 8" id="KW-0503">Monooxygenase</keyword>
<organism evidence="10 11">
    <name type="scientific">Nocardia jinanensis</name>
    <dbReference type="NCBI Taxonomy" id="382504"/>
    <lineage>
        <taxon>Bacteria</taxon>
        <taxon>Bacillati</taxon>
        <taxon>Actinomycetota</taxon>
        <taxon>Actinomycetes</taxon>
        <taxon>Mycobacteriales</taxon>
        <taxon>Nocardiaceae</taxon>
        <taxon>Nocardia</taxon>
    </lineage>
</organism>
<dbReference type="Pfam" id="PF00067">
    <property type="entry name" value="p450"/>
    <property type="match status" value="1"/>
</dbReference>
<reference evidence="10" key="1">
    <citation type="journal article" date="2014" name="Int. J. Syst. Evol. Microbiol.">
        <title>Complete genome sequence of Corynebacterium casei LMG S-19264T (=DSM 44701T), isolated from a smear-ripened cheese.</title>
        <authorList>
            <consortium name="US DOE Joint Genome Institute (JGI-PGF)"/>
            <person name="Walter F."/>
            <person name="Albersmeier A."/>
            <person name="Kalinowski J."/>
            <person name="Ruckert C."/>
        </authorList>
    </citation>
    <scope>NUCLEOTIDE SEQUENCE</scope>
    <source>
        <strain evidence="10">CGMCC 4.3508</strain>
    </source>
</reference>
<dbReference type="SUPFAM" id="SSF48264">
    <property type="entry name" value="Cytochrome P450"/>
    <property type="match status" value="1"/>
</dbReference>
<evidence type="ECO:0000256" key="4">
    <source>
        <dbReference type="ARBA" id="ARBA00022723"/>
    </source>
</evidence>
<dbReference type="GO" id="GO:0004497">
    <property type="term" value="F:monooxygenase activity"/>
    <property type="evidence" value="ECO:0007669"/>
    <property type="project" value="UniProtKB-KW"/>
</dbReference>
<evidence type="ECO:0000256" key="8">
    <source>
        <dbReference type="RuleBase" id="RU000461"/>
    </source>
</evidence>
<keyword evidence="3 8" id="KW-0349">Heme</keyword>
<gene>
    <name evidence="10" type="ORF">GCM10011588_39730</name>
</gene>
<dbReference type="InterPro" id="IPR002397">
    <property type="entry name" value="Cyt_P450_B"/>
</dbReference>
<evidence type="ECO:0000256" key="9">
    <source>
        <dbReference type="SAM" id="MobiDB-lite"/>
    </source>
</evidence>
<dbReference type="CDD" id="cd11030">
    <property type="entry name" value="CYP105-like"/>
    <property type="match status" value="1"/>
</dbReference>
<dbReference type="PROSITE" id="PS00086">
    <property type="entry name" value="CYTOCHROME_P450"/>
    <property type="match status" value="1"/>
</dbReference>
<sequence length="408" mass="44930">MSDTASVPRGLPTDRDAGPFDPPREITRLREVRPVSPLIFPDGHEGWLVTGYEAARALLADTRFSSRQDIGVLHALDASPGMPVQTEPSPQIPGLFIAMDPPDHTRLRRKLIGAFTVRRMKELEEHIAEIVERRLDDMERMAPPVDLVQAFALPVPSLVICELLGVPYADRDTFQTNSAKFLLRDQPLEEKMGAYGAMMGYLAELATAKRAEPGDDILSDLARDEDLGIEELTGISFLLLLAGHETTANVLALGTFALLENPGQLAELRANPELMPDAVEELMRYLSVADIFYRYATEDIELGGETIPEGSTVVVSLLAANHDPLRFDNPDALDIHRKARGHLSFGHGVHQCLGQQLARVEMRAGFAGLVRRFPTLRLAVAPGDVPLRTDMNIYGVHALPVTWTESAR</sequence>
<dbReference type="FunFam" id="1.10.630.10:FF:000018">
    <property type="entry name" value="Cytochrome P450 monooxygenase"/>
    <property type="match status" value="1"/>
</dbReference>
<comment type="similarity">
    <text evidence="2 8">Belongs to the cytochrome P450 family.</text>
</comment>
<name>A0A917RRY9_9NOCA</name>
<evidence type="ECO:0000256" key="1">
    <source>
        <dbReference type="ARBA" id="ARBA00001971"/>
    </source>
</evidence>
<accession>A0A917RRY9</accession>
<keyword evidence="4 8" id="KW-0479">Metal-binding</keyword>
<dbReference type="PRINTS" id="PR00359">
    <property type="entry name" value="BP450"/>
</dbReference>
<keyword evidence="11" id="KW-1185">Reference proteome</keyword>
<evidence type="ECO:0000256" key="5">
    <source>
        <dbReference type="ARBA" id="ARBA00023002"/>
    </source>
</evidence>
<evidence type="ECO:0000256" key="6">
    <source>
        <dbReference type="ARBA" id="ARBA00023004"/>
    </source>
</evidence>
<dbReference type="PANTHER" id="PTHR46696:SF1">
    <property type="entry name" value="CYTOCHROME P450 YJIB-RELATED"/>
    <property type="match status" value="1"/>
</dbReference>
<keyword evidence="5 8" id="KW-0560">Oxidoreductase</keyword>